<dbReference type="SUPFAM" id="SSF81301">
    <property type="entry name" value="Nucleotidyltransferase"/>
    <property type="match status" value="1"/>
</dbReference>
<dbReference type="GO" id="GO:0005524">
    <property type="term" value="F:ATP binding"/>
    <property type="evidence" value="ECO:0007669"/>
    <property type="project" value="UniProtKB-KW"/>
</dbReference>
<keyword evidence="5" id="KW-0547">Nucleotide-binding</keyword>
<dbReference type="CDD" id="cd05403">
    <property type="entry name" value="NT_KNTase_like"/>
    <property type="match status" value="1"/>
</dbReference>
<dbReference type="Pfam" id="PF18765">
    <property type="entry name" value="Polbeta"/>
    <property type="match status" value="1"/>
</dbReference>
<dbReference type="GO" id="GO:0046872">
    <property type="term" value="F:metal ion binding"/>
    <property type="evidence" value="ECO:0007669"/>
    <property type="project" value="UniProtKB-KW"/>
</dbReference>
<gene>
    <name evidence="9" type="ORF">CO051_01770</name>
</gene>
<dbReference type="Proteomes" id="UP000231383">
    <property type="component" value="Unassembled WGS sequence"/>
</dbReference>
<keyword evidence="3" id="KW-0548">Nucleotidyltransferase</keyword>
<dbReference type="PANTHER" id="PTHR33571:SF14">
    <property type="entry name" value="PROTEIN ADENYLYLTRANSFERASE MJ0435-RELATED"/>
    <property type="match status" value="1"/>
</dbReference>
<reference evidence="10" key="1">
    <citation type="submission" date="2017-09" db="EMBL/GenBank/DDBJ databases">
        <title>Depth-based differentiation of microbial function through sediment-hosted aquifers and enrichment of novel symbionts in the deep terrestrial subsurface.</title>
        <authorList>
            <person name="Probst A.J."/>
            <person name="Ladd B."/>
            <person name="Jarett J.K."/>
            <person name="Geller-Mcgrath D.E."/>
            <person name="Sieber C.M.K."/>
            <person name="Emerson J.B."/>
            <person name="Anantharaman K."/>
            <person name="Thomas B.C."/>
            <person name="Malmstrom R."/>
            <person name="Stieglmeier M."/>
            <person name="Klingl A."/>
            <person name="Woyke T."/>
            <person name="Ryan C.M."/>
            <person name="Banfield J.F."/>
        </authorList>
    </citation>
    <scope>NUCLEOTIDE SEQUENCE [LARGE SCALE GENOMIC DNA]</scope>
</reference>
<dbReference type="Gene3D" id="3.30.460.10">
    <property type="entry name" value="Beta Polymerase, domain 2"/>
    <property type="match status" value="1"/>
</dbReference>
<evidence type="ECO:0000256" key="5">
    <source>
        <dbReference type="ARBA" id="ARBA00022741"/>
    </source>
</evidence>
<dbReference type="InterPro" id="IPR052038">
    <property type="entry name" value="Type-VII_TA_antitoxin"/>
</dbReference>
<evidence type="ECO:0000256" key="1">
    <source>
        <dbReference type="ARBA" id="ARBA00001946"/>
    </source>
</evidence>
<evidence type="ECO:0000256" key="3">
    <source>
        <dbReference type="ARBA" id="ARBA00022695"/>
    </source>
</evidence>
<keyword evidence="2" id="KW-0808">Transferase</keyword>
<dbReference type="InterPro" id="IPR043519">
    <property type="entry name" value="NT_sf"/>
</dbReference>
<dbReference type="AlphaFoldDB" id="A0A2M8F1T5"/>
<dbReference type="EMBL" id="PFSC01000047">
    <property type="protein sequence ID" value="PJC33264.1"/>
    <property type="molecule type" value="Genomic_DNA"/>
</dbReference>
<dbReference type="PANTHER" id="PTHR33571">
    <property type="entry name" value="SSL8005 PROTEIN"/>
    <property type="match status" value="1"/>
</dbReference>
<dbReference type="GO" id="GO:0016779">
    <property type="term" value="F:nucleotidyltransferase activity"/>
    <property type="evidence" value="ECO:0007669"/>
    <property type="project" value="UniProtKB-KW"/>
</dbReference>
<organism evidence="9 10">
    <name type="scientific">Candidatus Roizmanbacteria bacterium CG_4_9_14_0_2_um_filter_39_13</name>
    <dbReference type="NCBI Taxonomy" id="1974839"/>
    <lineage>
        <taxon>Bacteria</taxon>
        <taxon>Candidatus Roizmaniibacteriota</taxon>
    </lineage>
</organism>
<protein>
    <recommendedName>
        <fullName evidence="8">Polymerase beta nucleotidyltransferase domain-containing protein</fullName>
    </recommendedName>
</protein>
<evidence type="ECO:0000256" key="7">
    <source>
        <dbReference type="ARBA" id="ARBA00022842"/>
    </source>
</evidence>
<proteinExistence type="predicted"/>
<sequence length="95" mass="10926">MLTVKQVQEAVIPILHKYQVKRASLFGSIVHGTNHEKSDVDILVSLPQKYSLYDFITVKNELEDKLQNKVDLVEFDNIRPYLKEQILSSQISIIA</sequence>
<dbReference type="InterPro" id="IPR041633">
    <property type="entry name" value="Polbeta"/>
</dbReference>
<keyword evidence="7" id="KW-0460">Magnesium</keyword>
<keyword evidence="6" id="KW-0067">ATP-binding</keyword>
<keyword evidence="4" id="KW-0479">Metal-binding</keyword>
<comment type="caution">
    <text evidence="9">The sequence shown here is derived from an EMBL/GenBank/DDBJ whole genome shotgun (WGS) entry which is preliminary data.</text>
</comment>
<evidence type="ECO:0000256" key="4">
    <source>
        <dbReference type="ARBA" id="ARBA00022723"/>
    </source>
</evidence>
<evidence type="ECO:0000256" key="2">
    <source>
        <dbReference type="ARBA" id="ARBA00022679"/>
    </source>
</evidence>
<evidence type="ECO:0000256" key="6">
    <source>
        <dbReference type="ARBA" id="ARBA00022840"/>
    </source>
</evidence>
<evidence type="ECO:0000259" key="8">
    <source>
        <dbReference type="Pfam" id="PF18765"/>
    </source>
</evidence>
<feature type="domain" description="Polymerase beta nucleotidyltransferase" evidence="8">
    <location>
        <begin position="10"/>
        <end position="94"/>
    </location>
</feature>
<evidence type="ECO:0000313" key="10">
    <source>
        <dbReference type="Proteomes" id="UP000231383"/>
    </source>
</evidence>
<comment type="cofactor">
    <cofactor evidence="1">
        <name>Mg(2+)</name>
        <dbReference type="ChEBI" id="CHEBI:18420"/>
    </cofactor>
</comment>
<accession>A0A2M8F1T5</accession>
<dbReference type="NCBIfam" id="NF047752">
    <property type="entry name" value="MntA_antitoxin"/>
    <property type="match status" value="1"/>
</dbReference>
<evidence type="ECO:0000313" key="9">
    <source>
        <dbReference type="EMBL" id="PJC33264.1"/>
    </source>
</evidence>
<name>A0A2M8F1T5_9BACT</name>